<dbReference type="eggNOG" id="arCOG03585">
    <property type="taxonomic scope" value="Archaea"/>
</dbReference>
<feature type="domain" description="Transposase IS110-like N-terminal" evidence="2">
    <location>
        <begin position="28"/>
        <end position="128"/>
    </location>
</feature>
<evidence type="ECO:0000313" key="5">
    <source>
        <dbReference type="Proteomes" id="UP000011680"/>
    </source>
</evidence>
<feature type="coiled-coil region" evidence="1">
    <location>
        <begin position="160"/>
        <end position="187"/>
    </location>
</feature>
<dbReference type="PANTHER" id="PTHR33055:SF13">
    <property type="entry name" value="TRANSPOSASE"/>
    <property type="match status" value="1"/>
</dbReference>
<dbReference type="PANTHER" id="PTHR33055">
    <property type="entry name" value="TRANSPOSASE FOR INSERTION SEQUENCE ELEMENT IS1111A"/>
    <property type="match status" value="1"/>
</dbReference>
<dbReference type="InterPro" id="IPR003346">
    <property type="entry name" value="Transposase_20"/>
</dbReference>
<evidence type="ECO:0000313" key="4">
    <source>
        <dbReference type="EMBL" id="EMA56013.1"/>
    </source>
</evidence>
<dbReference type="GO" id="GO:0006313">
    <property type="term" value="P:DNA transposition"/>
    <property type="evidence" value="ECO:0007669"/>
    <property type="project" value="InterPro"/>
</dbReference>
<dbReference type="Pfam" id="PF02371">
    <property type="entry name" value="Transposase_20"/>
    <property type="match status" value="1"/>
</dbReference>
<organism evidence="4 5">
    <name type="scientific">Halococcus thailandensis JCM 13552</name>
    <dbReference type="NCBI Taxonomy" id="1227457"/>
    <lineage>
        <taxon>Archaea</taxon>
        <taxon>Methanobacteriati</taxon>
        <taxon>Methanobacteriota</taxon>
        <taxon>Stenosarchaea group</taxon>
        <taxon>Halobacteria</taxon>
        <taxon>Halobacteriales</taxon>
        <taxon>Halococcaceae</taxon>
        <taxon>Halococcus</taxon>
    </lineage>
</organism>
<sequence length="319" mass="36004">MAVRNGDGDVIEQVRVENTDLEEIAQRYAGGEALLEATTNYFYIYDMLSEYLNVSVGHPPKLKAIAQTDKKTDRIDAEELSRLVWLGSVPESYVPTDEIRECRALVRGRISLLEERTSFANKIHSLLLDNGITRRVKPLSVTGREFLAELSLSAPWDGLLSSYLSVIDTLTEEISQLDERIEERAEGHRETQLLMTIPGIAHYSALVIYAEIGEIDRFDRAKEVVRYVGLNPVIRESGDSRFEGGISKKGSGKARWVLVQAVHSAVHTVEDEYLSRFYHRIERRKNKQKAAVATARKLLVSIYHMLDRGEVYDPPGVTA</sequence>
<evidence type="ECO:0000256" key="1">
    <source>
        <dbReference type="SAM" id="Coils"/>
    </source>
</evidence>
<dbReference type="Proteomes" id="UP000011680">
    <property type="component" value="Unassembled WGS sequence"/>
</dbReference>
<dbReference type="EMBL" id="AOMF01000100">
    <property type="protein sequence ID" value="EMA56013.1"/>
    <property type="molecule type" value="Genomic_DNA"/>
</dbReference>
<gene>
    <name evidence="4" type="ORF">C451_04676</name>
</gene>
<dbReference type="AlphaFoldDB" id="M0NEQ1"/>
<dbReference type="GO" id="GO:0003677">
    <property type="term" value="F:DNA binding"/>
    <property type="evidence" value="ECO:0007669"/>
    <property type="project" value="InterPro"/>
</dbReference>
<evidence type="ECO:0000259" key="3">
    <source>
        <dbReference type="Pfam" id="PF02371"/>
    </source>
</evidence>
<dbReference type="InterPro" id="IPR047650">
    <property type="entry name" value="Transpos_IS110"/>
</dbReference>
<keyword evidence="5" id="KW-1185">Reference proteome</keyword>
<dbReference type="InterPro" id="IPR002525">
    <property type="entry name" value="Transp_IS110-like_N"/>
</dbReference>
<name>M0NEQ1_9EURY</name>
<protein>
    <submittedName>
        <fullName evidence="4">Transposase (ISH18)</fullName>
    </submittedName>
</protein>
<proteinExistence type="predicted"/>
<accession>M0NEQ1</accession>
<keyword evidence="1" id="KW-0175">Coiled coil</keyword>
<reference evidence="4 5" key="1">
    <citation type="journal article" date="2014" name="PLoS Genet.">
        <title>Phylogenetically driven sequencing of extremely halophilic archaea reveals strategies for static and dynamic osmo-response.</title>
        <authorList>
            <person name="Becker E.A."/>
            <person name="Seitzer P.M."/>
            <person name="Tritt A."/>
            <person name="Larsen D."/>
            <person name="Krusor M."/>
            <person name="Yao A.I."/>
            <person name="Wu D."/>
            <person name="Madern D."/>
            <person name="Eisen J.A."/>
            <person name="Darling A.E."/>
            <person name="Facciotti M.T."/>
        </authorList>
    </citation>
    <scope>NUCLEOTIDE SEQUENCE [LARGE SCALE GENOMIC DNA]</scope>
    <source>
        <strain evidence="4 5">JCM 13552</strain>
    </source>
</reference>
<dbReference type="PATRIC" id="fig|1227457.3.peg.841"/>
<comment type="caution">
    <text evidence="4">The sequence shown here is derived from an EMBL/GenBank/DDBJ whole genome shotgun (WGS) entry which is preliminary data.</text>
</comment>
<feature type="domain" description="Transposase IS116/IS110/IS902 C-terminal" evidence="3">
    <location>
        <begin position="192"/>
        <end position="278"/>
    </location>
</feature>
<evidence type="ECO:0000259" key="2">
    <source>
        <dbReference type="Pfam" id="PF01548"/>
    </source>
</evidence>
<dbReference type="Pfam" id="PF01548">
    <property type="entry name" value="DEDD_Tnp_IS110"/>
    <property type="match status" value="1"/>
</dbReference>
<dbReference type="GO" id="GO:0004803">
    <property type="term" value="F:transposase activity"/>
    <property type="evidence" value="ECO:0007669"/>
    <property type="project" value="InterPro"/>
</dbReference>
<dbReference type="NCBIfam" id="NF033542">
    <property type="entry name" value="transpos_IS110"/>
    <property type="match status" value="1"/>
</dbReference>